<dbReference type="GO" id="GO:0016757">
    <property type="term" value="F:glycosyltransferase activity"/>
    <property type="evidence" value="ECO:0007669"/>
    <property type="project" value="UniProtKB-KW"/>
</dbReference>
<name>A0A6J4RH70_9ACTN</name>
<dbReference type="InterPro" id="IPR028098">
    <property type="entry name" value="Glyco_trans_4-like_N"/>
</dbReference>
<dbReference type="EMBL" id="CADCVJ010000077">
    <property type="protein sequence ID" value="CAA9469620.1"/>
    <property type="molecule type" value="Genomic_DNA"/>
</dbReference>
<keyword evidence="1" id="KW-0328">Glycosyltransferase</keyword>
<dbReference type="PANTHER" id="PTHR12526:SF510">
    <property type="entry name" value="D-INOSITOL 3-PHOSPHATE GLYCOSYLTRANSFERASE"/>
    <property type="match status" value="1"/>
</dbReference>
<dbReference type="CDD" id="cd03801">
    <property type="entry name" value="GT4_PimA-like"/>
    <property type="match status" value="1"/>
</dbReference>
<sequence>MRIQVVDPAAYTSPYDHALCSALARAGAEVTLLTTRFPYGDVPEPDGYELRHAFYRRPGRLTGRRTARVAQHLPDMLRCLRASAREADVIHFQWLPVQQLDAWLLPRDRPMVMTAHDVLPREAGRSQQTAQRRLYERMEAVLVHSRHGARRLREEVGVPSARVHVIPHGGLHHLAERPQDERLPPELEGGGRGPVVLFFGLLRPYKGLDVLLDAWQRAHLPAGAELWVVGMPRMDIGALQAAAPASVRWVPRFVSDAEAAATLRRADLMVLPYREIDQSGVLAAALAFGVPALVSAVGGFPEVAALGAAETVPPGDAGALARELSALLTDPPRRAALSLAARAAVASDGPLGWDAIARQTLARYDEVTRGAPRPITA</sequence>
<accession>A0A6J4RH70</accession>
<evidence type="ECO:0000259" key="3">
    <source>
        <dbReference type="Pfam" id="PF13439"/>
    </source>
</evidence>
<feature type="domain" description="Glycosyltransferase subfamily 4-like N-terminal" evidence="3">
    <location>
        <begin position="17"/>
        <end position="169"/>
    </location>
</feature>
<dbReference type="Pfam" id="PF13439">
    <property type="entry name" value="Glyco_transf_4"/>
    <property type="match status" value="1"/>
</dbReference>
<evidence type="ECO:0000313" key="4">
    <source>
        <dbReference type="EMBL" id="CAA9469620.1"/>
    </source>
</evidence>
<organism evidence="4">
    <name type="scientific">uncultured Solirubrobacteraceae bacterium</name>
    <dbReference type="NCBI Taxonomy" id="1162706"/>
    <lineage>
        <taxon>Bacteria</taxon>
        <taxon>Bacillati</taxon>
        <taxon>Actinomycetota</taxon>
        <taxon>Thermoleophilia</taxon>
        <taxon>Solirubrobacterales</taxon>
        <taxon>Solirubrobacteraceae</taxon>
        <taxon>environmental samples</taxon>
    </lineage>
</organism>
<evidence type="ECO:0000256" key="2">
    <source>
        <dbReference type="ARBA" id="ARBA00022679"/>
    </source>
</evidence>
<gene>
    <name evidence="4" type="ORF">AVDCRST_MAG38-1196</name>
</gene>
<protein>
    <recommendedName>
        <fullName evidence="3">Glycosyltransferase subfamily 4-like N-terminal domain-containing protein</fullName>
    </recommendedName>
</protein>
<evidence type="ECO:0000256" key="1">
    <source>
        <dbReference type="ARBA" id="ARBA00022676"/>
    </source>
</evidence>
<dbReference type="AlphaFoldDB" id="A0A6J4RH70"/>
<reference evidence="4" key="1">
    <citation type="submission" date="2020-02" db="EMBL/GenBank/DDBJ databases">
        <authorList>
            <person name="Meier V. D."/>
        </authorList>
    </citation>
    <scope>NUCLEOTIDE SEQUENCE</scope>
    <source>
        <strain evidence="4">AVDCRST_MAG38</strain>
    </source>
</reference>
<dbReference type="SUPFAM" id="SSF53756">
    <property type="entry name" value="UDP-Glycosyltransferase/glycogen phosphorylase"/>
    <property type="match status" value="1"/>
</dbReference>
<dbReference type="PANTHER" id="PTHR12526">
    <property type="entry name" value="GLYCOSYLTRANSFERASE"/>
    <property type="match status" value="1"/>
</dbReference>
<proteinExistence type="predicted"/>
<dbReference type="Pfam" id="PF13692">
    <property type="entry name" value="Glyco_trans_1_4"/>
    <property type="match status" value="1"/>
</dbReference>
<dbReference type="Gene3D" id="3.40.50.2000">
    <property type="entry name" value="Glycogen Phosphorylase B"/>
    <property type="match status" value="2"/>
</dbReference>
<keyword evidence="2" id="KW-0808">Transferase</keyword>